<accession>A0A834U056</accession>
<reference evidence="1" key="1">
    <citation type="submission" date="2020-09" db="EMBL/GenBank/DDBJ databases">
        <title>Genome-Enabled Discovery of Anthraquinone Biosynthesis in Senna tora.</title>
        <authorList>
            <person name="Kang S.-H."/>
            <person name="Pandey R.P."/>
            <person name="Lee C.-M."/>
            <person name="Sim J.-S."/>
            <person name="Jeong J.-T."/>
            <person name="Choi B.-S."/>
            <person name="Jung M."/>
            <person name="Ginzburg D."/>
            <person name="Zhao K."/>
            <person name="Won S.Y."/>
            <person name="Oh T.-J."/>
            <person name="Yu Y."/>
            <person name="Kim N.-H."/>
            <person name="Lee O.R."/>
            <person name="Lee T.-H."/>
            <person name="Bashyal P."/>
            <person name="Kim T.-S."/>
            <person name="Lee W.-H."/>
            <person name="Kawkins C."/>
            <person name="Kim C.-K."/>
            <person name="Kim J.S."/>
            <person name="Ahn B.O."/>
            <person name="Rhee S.Y."/>
            <person name="Sohng J.K."/>
        </authorList>
    </citation>
    <scope>NUCLEOTIDE SEQUENCE</scope>
    <source>
        <tissue evidence="1">Leaf</tissue>
    </source>
</reference>
<protein>
    <submittedName>
        <fullName evidence="1">Uncharacterized protein</fullName>
    </submittedName>
</protein>
<keyword evidence="2" id="KW-1185">Reference proteome</keyword>
<evidence type="ECO:0000313" key="2">
    <source>
        <dbReference type="Proteomes" id="UP000634136"/>
    </source>
</evidence>
<name>A0A834U056_9FABA</name>
<sequence>MEGDVFSRAGVVKSKSQDSIMNHHPKPFNAYPVMINVKAFRLTYISLS</sequence>
<proteinExistence type="predicted"/>
<dbReference type="EMBL" id="JAAIUW010000006">
    <property type="protein sequence ID" value="KAF7829150.1"/>
    <property type="molecule type" value="Genomic_DNA"/>
</dbReference>
<dbReference type="AlphaFoldDB" id="A0A834U056"/>
<comment type="caution">
    <text evidence="1">The sequence shown here is derived from an EMBL/GenBank/DDBJ whole genome shotgun (WGS) entry which is preliminary data.</text>
</comment>
<gene>
    <name evidence="1" type="ORF">G2W53_020314</name>
</gene>
<dbReference type="Proteomes" id="UP000634136">
    <property type="component" value="Unassembled WGS sequence"/>
</dbReference>
<organism evidence="1 2">
    <name type="scientific">Senna tora</name>
    <dbReference type="NCBI Taxonomy" id="362788"/>
    <lineage>
        <taxon>Eukaryota</taxon>
        <taxon>Viridiplantae</taxon>
        <taxon>Streptophyta</taxon>
        <taxon>Embryophyta</taxon>
        <taxon>Tracheophyta</taxon>
        <taxon>Spermatophyta</taxon>
        <taxon>Magnoliopsida</taxon>
        <taxon>eudicotyledons</taxon>
        <taxon>Gunneridae</taxon>
        <taxon>Pentapetalae</taxon>
        <taxon>rosids</taxon>
        <taxon>fabids</taxon>
        <taxon>Fabales</taxon>
        <taxon>Fabaceae</taxon>
        <taxon>Caesalpinioideae</taxon>
        <taxon>Cassia clade</taxon>
        <taxon>Senna</taxon>
    </lineage>
</organism>
<evidence type="ECO:0000313" key="1">
    <source>
        <dbReference type="EMBL" id="KAF7829150.1"/>
    </source>
</evidence>